<dbReference type="PANTHER" id="PTHR30204">
    <property type="entry name" value="REDOX-CYCLING DRUG-SENSING TRANSCRIPTIONAL ACTIVATOR SOXR"/>
    <property type="match status" value="1"/>
</dbReference>
<dbReference type="InterPro" id="IPR047057">
    <property type="entry name" value="MerR_fam"/>
</dbReference>
<dbReference type="GeneID" id="96609601"/>
<dbReference type="GO" id="GO:0003700">
    <property type="term" value="F:DNA-binding transcription factor activity"/>
    <property type="evidence" value="ECO:0007669"/>
    <property type="project" value="InterPro"/>
</dbReference>
<proteinExistence type="predicted"/>
<evidence type="ECO:0000313" key="3">
    <source>
        <dbReference type="Proteomes" id="UP000030300"/>
    </source>
</evidence>
<dbReference type="AlphaFoldDB" id="A0A0A1DIS7"/>
<gene>
    <name evidence="2" type="ORF">KR76_11990</name>
</gene>
<dbReference type="Proteomes" id="UP000030300">
    <property type="component" value="Chromosome"/>
</dbReference>
<dbReference type="SMART" id="SM00422">
    <property type="entry name" value="HTH_MERR"/>
    <property type="match status" value="1"/>
</dbReference>
<dbReference type="InterPro" id="IPR046938">
    <property type="entry name" value="DNA_clamp_sf"/>
</dbReference>
<evidence type="ECO:0000313" key="2">
    <source>
        <dbReference type="EMBL" id="AIY17296.2"/>
    </source>
</evidence>
<dbReference type="Pfam" id="PF02767">
    <property type="entry name" value="DNA_pol3_beta_2"/>
    <property type="match status" value="1"/>
</dbReference>
<dbReference type="PROSITE" id="PS50937">
    <property type="entry name" value="HTH_MERR_2"/>
    <property type="match status" value="1"/>
</dbReference>
<dbReference type="Pfam" id="PF13411">
    <property type="entry name" value="MerR_1"/>
    <property type="match status" value="1"/>
</dbReference>
<sequence>MADPDPELMSIGAFARRAGLTASALRFYDDAGLLRPERVDPLSGYRFYSEPQLARALRVRQLREIGMPLPTIGRFFAASAAEAARLIDDQAARVAAEAHSAQQAAAALKASLGESACLTLCVLPGPVLAAAVDQVLAATAHDPEVPVLGGVRLEAGPDAVSLTATDRYRLATRTLVPSRPSAGSWAGTLAGDDLRAAASRLRRSHAVTLDAGEQTLGFRTADGTVIHCRVLTDVFPDHRLLMGSLPAVTHRVTVEAQQLLRALERAPAKLGLRVADGRPSVLLPDAAVDLDGAATGPDLTLWFELTTLYPAVSQALGNDVMLDVRGPDQPATVRSADDGDLTTLVMPCRTPTPDDKD</sequence>
<dbReference type="Gene3D" id="3.10.150.10">
    <property type="entry name" value="DNA Polymerase III, subunit A, domain 2"/>
    <property type="match status" value="2"/>
</dbReference>
<dbReference type="GO" id="GO:0008408">
    <property type="term" value="F:3'-5' exonuclease activity"/>
    <property type="evidence" value="ECO:0007669"/>
    <property type="project" value="InterPro"/>
</dbReference>
<accession>A0A0A1DIS7</accession>
<evidence type="ECO:0000256" key="1">
    <source>
        <dbReference type="ARBA" id="ARBA00023125"/>
    </source>
</evidence>
<dbReference type="eggNOG" id="COG0592">
    <property type="taxonomic scope" value="Bacteria"/>
</dbReference>
<dbReference type="GO" id="GO:0009360">
    <property type="term" value="C:DNA polymerase III complex"/>
    <property type="evidence" value="ECO:0007669"/>
    <property type="project" value="InterPro"/>
</dbReference>
<dbReference type="GO" id="GO:0003677">
    <property type="term" value="F:DNA binding"/>
    <property type="evidence" value="ECO:0007669"/>
    <property type="project" value="UniProtKB-KW"/>
</dbReference>
<dbReference type="HOGENOM" id="CLU_066011_0_0_11"/>
<keyword evidence="1" id="KW-0238">DNA-binding</keyword>
<organism evidence="2 3">
    <name type="scientific">Nocardioides simplex</name>
    <name type="common">Arthrobacter simplex</name>
    <dbReference type="NCBI Taxonomy" id="2045"/>
    <lineage>
        <taxon>Bacteria</taxon>
        <taxon>Bacillati</taxon>
        <taxon>Actinomycetota</taxon>
        <taxon>Actinomycetes</taxon>
        <taxon>Propionibacteriales</taxon>
        <taxon>Nocardioidaceae</taxon>
        <taxon>Pimelobacter</taxon>
    </lineage>
</organism>
<dbReference type="InterPro" id="IPR022637">
    <property type="entry name" value="DNA_polIII_beta_cen"/>
</dbReference>
<dbReference type="GO" id="GO:0006260">
    <property type="term" value="P:DNA replication"/>
    <property type="evidence" value="ECO:0007669"/>
    <property type="project" value="InterPro"/>
</dbReference>
<name>A0A0A1DIS7_NOCSI</name>
<protein>
    <submittedName>
        <fullName evidence="2">Transcriptional regulator, MerR family</fullName>
    </submittedName>
</protein>
<dbReference type="PANTHER" id="PTHR30204:SF97">
    <property type="entry name" value="MERR FAMILY REGULATORY PROTEIN"/>
    <property type="match status" value="1"/>
</dbReference>
<dbReference type="PROSITE" id="PS00552">
    <property type="entry name" value="HTH_MERR_1"/>
    <property type="match status" value="1"/>
</dbReference>
<dbReference type="STRING" id="2045.KR76_11990"/>
<dbReference type="InterPro" id="IPR000551">
    <property type="entry name" value="MerR-type_HTH_dom"/>
</dbReference>
<dbReference type="SUPFAM" id="SSF46955">
    <property type="entry name" value="Putative DNA-binding domain"/>
    <property type="match status" value="1"/>
</dbReference>
<dbReference type="SUPFAM" id="SSF55979">
    <property type="entry name" value="DNA clamp"/>
    <property type="match status" value="2"/>
</dbReference>
<dbReference type="Gene3D" id="1.10.1660.10">
    <property type="match status" value="1"/>
</dbReference>
<dbReference type="InterPro" id="IPR009061">
    <property type="entry name" value="DNA-bd_dom_put_sf"/>
</dbReference>
<dbReference type="RefSeq" id="WP_200887109.1">
    <property type="nucleotide sequence ID" value="NZ_BJMC01000008.1"/>
</dbReference>
<keyword evidence="3" id="KW-1185">Reference proteome</keyword>
<dbReference type="KEGG" id="psim:KR76_11990"/>
<reference evidence="2 3" key="1">
    <citation type="journal article" date="2015" name="Genome Announc.">
        <title>Complete Genome Sequence of Steroid-Transforming Nocardioides simplex VKM Ac-2033D.</title>
        <authorList>
            <person name="Shtratnikova V.Y."/>
            <person name="Schelkunov M.I."/>
            <person name="Pekov Y.A."/>
            <person name="Fokina V.V."/>
            <person name="Logacheva M.D."/>
            <person name="Sokolov S.L."/>
            <person name="Bragin E.Y."/>
            <person name="Ashapkin V.V."/>
            <person name="Donova M.V."/>
        </authorList>
    </citation>
    <scope>NUCLEOTIDE SEQUENCE [LARGE SCALE GENOMIC DNA]</scope>
    <source>
        <strain evidence="2 3">VKM Ac-2033D</strain>
    </source>
</reference>
<dbReference type="GO" id="GO:0003887">
    <property type="term" value="F:DNA-directed DNA polymerase activity"/>
    <property type="evidence" value="ECO:0007669"/>
    <property type="project" value="InterPro"/>
</dbReference>
<dbReference type="eggNOG" id="COG0789">
    <property type="taxonomic scope" value="Bacteria"/>
</dbReference>
<dbReference type="EMBL" id="CP009896">
    <property type="protein sequence ID" value="AIY17296.2"/>
    <property type="molecule type" value="Genomic_DNA"/>
</dbReference>